<dbReference type="PANTHER" id="PTHR35841:SF1">
    <property type="entry name" value="PHOSPHONATES-BINDING PERIPLASMIC PROTEIN"/>
    <property type="match status" value="1"/>
</dbReference>
<proteinExistence type="predicted"/>
<dbReference type="AlphaFoldDB" id="A0A8J7FAL2"/>
<feature type="signal peptide" evidence="1">
    <location>
        <begin position="1"/>
        <end position="27"/>
    </location>
</feature>
<accession>A0A8J7FAL2</accession>
<dbReference type="SUPFAM" id="SSF53850">
    <property type="entry name" value="Periplasmic binding protein-like II"/>
    <property type="match status" value="1"/>
</dbReference>
<gene>
    <name evidence="2" type="ORF">IOQ59_02650</name>
</gene>
<protein>
    <submittedName>
        <fullName evidence="2">Phosphate/phosphite/phosphonate ABC transporter substrate-binding protein</fullName>
    </submittedName>
</protein>
<dbReference type="PANTHER" id="PTHR35841">
    <property type="entry name" value="PHOSPHONATES-BINDING PERIPLASMIC PROTEIN"/>
    <property type="match status" value="1"/>
</dbReference>
<dbReference type="Gene3D" id="3.40.190.10">
    <property type="entry name" value="Periplasmic binding protein-like II"/>
    <property type="match status" value="2"/>
</dbReference>
<keyword evidence="3" id="KW-1185">Reference proteome</keyword>
<comment type="caution">
    <text evidence="2">The sequence shown here is derived from an EMBL/GenBank/DDBJ whole genome shotgun (WGS) entry which is preliminary data.</text>
</comment>
<dbReference type="Pfam" id="PF12974">
    <property type="entry name" value="Phosphonate-bd"/>
    <property type="match status" value="1"/>
</dbReference>
<evidence type="ECO:0000313" key="2">
    <source>
        <dbReference type="EMBL" id="MBE9396156.1"/>
    </source>
</evidence>
<dbReference type="CDD" id="cd01071">
    <property type="entry name" value="PBP2_PhnD_like"/>
    <property type="match status" value="1"/>
</dbReference>
<dbReference type="EMBL" id="JADEYS010000002">
    <property type="protein sequence ID" value="MBE9396156.1"/>
    <property type="molecule type" value="Genomic_DNA"/>
</dbReference>
<sequence length="279" mass="30913">MKTVVKKILGATLVSGAVAMAAVPVQAETLTFGIVPQQSAKKLARLWTPIFKHLSKKTGTTIRFATAQNIPTFEKRMRAGEYDVAYMNPYHYTVFSQKPGYDAIARQKDKRIKGIVVVRKDSPLKTLAELDQKKLAFPSPAAFAASVLPRAKMEQEGMNIEPKYVSSHDSVYLSVSKGFFVAGGGVMRTFNNTTPEVREQLRVLWSTPTYTPHAIAVHPRVKPETVAKLKQALLEMNTDPSGQSLLKTINFKGLELAENGDWDDVRGLNIRLLDNLLAQ</sequence>
<dbReference type="Proteomes" id="UP000640333">
    <property type="component" value="Unassembled WGS sequence"/>
</dbReference>
<evidence type="ECO:0000313" key="3">
    <source>
        <dbReference type="Proteomes" id="UP000640333"/>
    </source>
</evidence>
<evidence type="ECO:0000256" key="1">
    <source>
        <dbReference type="SAM" id="SignalP"/>
    </source>
</evidence>
<reference evidence="2" key="1">
    <citation type="submission" date="2020-10" db="EMBL/GenBank/DDBJ databases">
        <title>Bacterium isolated from coastal waters sediment.</title>
        <authorList>
            <person name="Chen R.-J."/>
            <person name="Lu D.-C."/>
            <person name="Zhu K.-L."/>
            <person name="Du Z.-J."/>
        </authorList>
    </citation>
    <scope>NUCLEOTIDE SEQUENCE</scope>
    <source>
        <strain evidence="2">N1Y112</strain>
    </source>
</reference>
<feature type="chain" id="PRO_5035252940" evidence="1">
    <location>
        <begin position="28"/>
        <end position="279"/>
    </location>
</feature>
<name>A0A8J7FAL2_9GAMM</name>
<organism evidence="2 3">
    <name type="scientific">Pontibacterium sinense</name>
    <dbReference type="NCBI Taxonomy" id="2781979"/>
    <lineage>
        <taxon>Bacteria</taxon>
        <taxon>Pseudomonadati</taxon>
        <taxon>Pseudomonadota</taxon>
        <taxon>Gammaproteobacteria</taxon>
        <taxon>Oceanospirillales</taxon>
        <taxon>Oceanospirillaceae</taxon>
        <taxon>Pontibacterium</taxon>
    </lineage>
</organism>
<keyword evidence="1" id="KW-0732">Signal</keyword>